<reference evidence="1 2" key="1">
    <citation type="journal article" date="2024" name="Plant Biotechnol. J.">
        <title>Dendrobium thyrsiflorum genome and its molecular insights into genes involved in important horticultural traits.</title>
        <authorList>
            <person name="Chen B."/>
            <person name="Wang J.Y."/>
            <person name="Zheng P.J."/>
            <person name="Li K.L."/>
            <person name="Liang Y.M."/>
            <person name="Chen X.F."/>
            <person name="Zhang C."/>
            <person name="Zhao X."/>
            <person name="He X."/>
            <person name="Zhang G.Q."/>
            <person name="Liu Z.J."/>
            <person name="Xu Q."/>
        </authorList>
    </citation>
    <scope>NUCLEOTIDE SEQUENCE [LARGE SCALE GENOMIC DNA]</scope>
    <source>
        <strain evidence="1">GZMU011</strain>
    </source>
</reference>
<comment type="caution">
    <text evidence="1">The sequence shown here is derived from an EMBL/GenBank/DDBJ whole genome shotgun (WGS) entry which is preliminary data.</text>
</comment>
<keyword evidence="2" id="KW-1185">Reference proteome</keyword>
<organism evidence="1 2">
    <name type="scientific">Dendrobium thyrsiflorum</name>
    <name type="common">Pinecone-like raceme dendrobium</name>
    <name type="synonym">Orchid</name>
    <dbReference type="NCBI Taxonomy" id="117978"/>
    <lineage>
        <taxon>Eukaryota</taxon>
        <taxon>Viridiplantae</taxon>
        <taxon>Streptophyta</taxon>
        <taxon>Embryophyta</taxon>
        <taxon>Tracheophyta</taxon>
        <taxon>Spermatophyta</taxon>
        <taxon>Magnoliopsida</taxon>
        <taxon>Liliopsida</taxon>
        <taxon>Asparagales</taxon>
        <taxon>Orchidaceae</taxon>
        <taxon>Epidendroideae</taxon>
        <taxon>Malaxideae</taxon>
        <taxon>Dendrobiinae</taxon>
        <taxon>Dendrobium</taxon>
    </lineage>
</organism>
<dbReference type="EMBL" id="JANQDX010000010">
    <property type="protein sequence ID" value="KAL0917196.1"/>
    <property type="molecule type" value="Genomic_DNA"/>
</dbReference>
<evidence type="ECO:0000313" key="2">
    <source>
        <dbReference type="Proteomes" id="UP001552299"/>
    </source>
</evidence>
<protein>
    <submittedName>
        <fullName evidence="1">Uncharacterized protein</fullName>
    </submittedName>
</protein>
<dbReference type="Proteomes" id="UP001552299">
    <property type="component" value="Unassembled WGS sequence"/>
</dbReference>
<dbReference type="AlphaFoldDB" id="A0ABD0V3I3"/>
<name>A0ABD0V3I3_DENTH</name>
<gene>
    <name evidence="1" type="ORF">M5K25_012243</name>
</gene>
<accession>A0ABD0V3I3</accession>
<proteinExistence type="predicted"/>
<sequence>MILQDSPESAGLCIGLCCCKGFSHERVLAMITCSMSLRAPLAFLEASKHELHMESPANGIMEDRCRARNPDGSR</sequence>
<evidence type="ECO:0000313" key="1">
    <source>
        <dbReference type="EMBL" id="KAL0917196.1"/>
    </source>
</evidence>